<dbReference type="OrthoDB" id="5192872at2"/>
<gene>
    <name evidence="5" type="ORF">SAMN05216410_3061</name>
</gene>
<dbReference type="Proteomes" id="UP000199039">
    <property type="component" value="Unassembled WGS sequence"/>
</dbReference>
<dbReference type="InterPro" id="IPR000182">
    <property type="entry name" value="GNAT_dom"/>
</dbReference>
<evidence type="ECO:0000313" key="5">
    <source>
        <dbReference type="EMBL" id="SDD25832.1"/>
    </source>
</evidence>
<dbReference type="EMBL" id="FMYH01000006">
    <property type="protein sequence ID" value="SDD25832.1"/>
    <property type="molecule type" value="Genomic_DNA"/>
</dbReference>
<feature type="region of interest" description="Disordered" evidence="3">
    <location>
        <begin position="208"/>
        <end position="247"/>
    </location>
</feature>
<dbReference type="RefSeq" id="WP_093184666.1">
    <property type="nucleotide sequence ID" value="NZ_FMYH01000006.1"/>
</dbReference>
<sequence length="247" mass="26160">MRALVDVRPAVASDLPVLASLSVTARHEAGTGVQLCVGDEERLARQLATLTALPGGQIKVAAIEGEPVGFMLIRVLEPNLFSDETSVYVEALYVSQDFRRRGVGHALLTEAGETAASVGALEVYSVPLPGSRGVQRFLARLGFAPAASHRVVSTAVLLRKLAAEGAGRGQGRGIEDLIARRRRARTETNSGPVDLRSFQASLAASQAEQATGQAIAKAPANVAVQDDTPTGGWHSDRQPTRREHRAD</sequence>
<keyword evidence="5" id="KW-0687">Ribonucleoprotein</keyword>
<keyword evidence="2" id="KW-0012">Acyltransferase</keyword>
<keyword evidence="6" id="KW-1185">Reference proteome</keyword>
<name>A0A1G6T9M3_9MICO</name>
<evidence type="ECO:0000313" key="6">
    <source>
        <dbReference type="Proteomes" id="UP000199039"/>
    </source>
</evidence>
<evidence type="ECO:0000256" key="2">
    <source>
        <dbReference type="ARBA" id="ARBA00023315"/>
    </source>
</evidence>
<proteinExistence type="predicted"/>
<dbReference type="AlphaFoldDB" id="A0A1G6T9M3"/>
<dbReference type="STRING" id="1814289.SAMN05216410_3061"/>
<dbReference type="InterPro" id="IPR050832">
    <property type="entry name" value="Bact_Acetyltransf"/>
</dbReference>
<dbReference type="Gene3D" id="3.40.630.30">
    <property type="match status" value="1"/>
</dbReference>
<dbReference type="PANTHER" id="PTHR43877">
    <property type="entry name" value="AMINOALKYLPHOSPHONATE N-ACETYLTRANSFERASE-RELATED-RELATED"/>
    <property type="match status" value="1"/>
</dbReference>
<accession>A0A1G6T9M3</accession>
<feature type="domain" description="N-acetyltransferase" evidence="4">
    <location>
        <begin position="5"/>
        <end position="163"/>
    </location>
</feature>
<dbReference type="CDD" id="cd04301">
    <property type="entry name" value="NAT_SF"/>
    <property type="match status" value="1"/>
</dbReference>
<evidence type="ECO:0000256" key="1">
    <source>
        <dbReference type="ARBA" id="ARBA00022679"/>
    </source>
</evidence>
<dbReference type="PROSITE" id="PS51186">
    <property type="entry name" value="GNAT"/>
    <property type="match status" value="1"/>
</dbReference>
<dbReference type="PANTHER" id="PTHR43877:SF1">
    <property type="entry name" value="ACETYLTRANSFERASE"/>
    <property type="match status" value="1"/>
</dbReference>
<protein>
    <submittedName>
        <fullName evidence="5">Ribosomal protein S18 acetylase RimI</fullName>
    </submittedName>
</protein>
<dbReference type="GO" id="GO:0016747">
    <property type="term" value="F:acyltransferase activity, transferring groups other than amino-acyl groups"/>
    <property type="evidence" value="ECO:0007669"/>
    <property type="project" value="InterPro"/>
</dbReference>
<dbReference type="SUPFAM" id="SSF55729">
    <property type="entry name" value="Acyl-CoA N-acyltransferases (Nat)"/>
    <property type="match status" value="1"/>
</dbReference>
<keyword evidence="5" id="KW-0689">Ribosomal protein</keyword>
<feature type="compositionally biased region" description="Basic and acidic residues" evidence="3">
    <location>
        <begin position="234"/>
        <end position="247"/>
    </location>
</feature>
<organism evidence="5 6">
    <name type="scientific">Sanguibacter gelidistatuariae</name>
    <dbReference type="NCBI Taxonomy" id="1814289"/>
    <lineage>
        <taxon>Bacteria</taxon>
        <taxon>Bacillati</taxon>
        <taxon>Actinomycetota</taxon>
        <taxon>Actinomycetes</taxon>
        <taxon>Micrococcales</taxon>
        <taxon>Sanguibacteraceae</taxon>
        <taxon>Sanguibacter</taxon>
    </lineage>
</organism>
<evidence type="ECO:0000256" key="3">
    <source>
        <dbReference type="SAM" id="MobiDB-lite"/>
    </source>
</evidence>
<reference evidence="5 6" key="1">
    <citation type="submission" date="2016-09" db="EMBL/GenBank/DDBJ databases">
        <authorList>
            <person name="Capua I."/>
            <person name="De Benedictis P."/>
            <person name="Joannis T."/>
            <person name="Lombin L.H."/>
            <person name="Cattoli G."/>
        </authorList>
    </citation>
    <scope>NUCLEOTIDE SEQUENCE [LARGE SCALE GENOMIC DNA]</scope>
    <source>
        <strain evidence="5 6">ISLP-3</strain>
    </source>
</reference>
<keyword evidence="1" id="KW-0808">Transferase</keyword>
<dbReference type="InterPro" id="IPR016181">
    <property type="entry name" value="Acyl_CoA_acyltransferase"/>
</dbReference>
<dbReference type="Pfam" id="PF00583">
    <property type="entry name" value="Acetyltransf_1"/>
    <property type="match status" value="1"/>
</dbReference>
<dbReference type="GO" id="GO:0005840">
    <property type="term" value="C:ribosome"/>
    <property type="evidence" value="ECO:0007669"/>
    <property type="project" value="UniProtKB-KW"/>
</dbReference>
<evidence type="ECO:0000259" key="4">
    <source>
        <dbReference type="PROSITE" id="PS51186"/>
    </source>
</evidence>